<evidence type="ECO:0000313" key="2">
    <source>
        <dbReference type="Proteomes" id="UP001145114"/>
    </source>
</evidence>
<dbReference type="Proteomes" id="UP001145114">
    <property type="component" value="Unassembled WGS sequence"/>
</dbReference>
<dbReference type="EMBL" id="JAMZIH010005151">
    <property type="protein sequence ID" value="KAJ1675932.1"/>
    <property type="molecule type" value="Genomic_DNA"/>
</dbReference>
<sequence length="156" mass="17035">MQATGLLSGQRHWVTNTANLAALIYTKLHSDKSTHPKGSHVNWVGFYFVDPSDSKKLILGPFQGKPACTEIRIGRGVCGKCFADRSTVLVPNVHEFEGHIACDAASKSELVIPLIHPDGRFLGVLDLDSTVHEGFNDIDTAALEYIVKILVDSCDF</sequence>
<evidence type="ECO:0000313" key="1">
    <source>
        <dbReference type="EMBL" id="KAJ1675932.1"/>
    </source>
</evidence>
<comment type="caution">
    <text evidence="1">The sequence shown here is derived from an EMBL/GenBank/DDBJ whole genome shotgun (WGS) entry which is preliminary data.</text>
</comment>
<reference evidence="1" key="1">
    <citation type="submission" date="2022-06" db="EMBL/GenBank/DDBJ databases">
        <title>Phylogenomic reconstructions and comparative analyses of Kickxellomycotina fungi.</title>
        <authorList>
            <person name="Reynolds N.K."/>
            <person name="Stajich J.E."/>
            <person name="Barry K."/>
            <person name="Grigoriev I.V."/>
            <person name="Crous P."/>
            <person name="Smith M.E."/>
        </authorList>
    </citation>
    <scope>NUCLEOTIDE SEQUENCE</scope>
    <source>
        <strain evidence="1">RSA 2271</strain>
    </source>
</reference>
<name>A0ACC1HIA1_9FUNG</name>
<accession>A0ACC1HIA1</accession>
<proteinExistence type="predicted"/>
<organism evidence="1 2">
    <name type="scientific">Spiromyces aspiralis</name>
    <dbReference type="NCBI Taxonomy" id="68401"/>
    <lineage>
        <taxon>Eukaryota</taxon>
        <taxon>Fungi</taxon>
        <taxon>Fungi incertae sedis</taxon>
        <taxon>Zoopagomycota</taxon>
        <taxon>Kickxellomycotina</taxon>
        <taxon>Kickxellomycetes</taxon>
        <taxon>Kickxellales</taxon>
        <taxon>Kickxellaceae</taxon>
        <taxon>Spiromyces</taxon>
    </lineage>
</organism>
<keyword evidence="2" id="KW-1185">Reference proteome</keyword>
<gene>
    <name evidence="1" type="ORF">EV182_000291</name>
</gene>
<protein>
    <submittedName>
        <fullName evidence="1">Uncharacterized protein</fullName>
    </submittedName>
</protein>